<evidence type="ECO:0000313" key="2">
    <source>
        <dbReference type="EMBL" id="EFC45080.1"/>
    </source>
</evidence>
<dbReference type="RefSeq" id="XP_002677824.1">
    <property type="nucleotide sequence ID" value="XM_002677778.1"/>
</dbReference>
<feature type="non-terminal residue" evidence="2">
    <location>
        <position position="60"/>
    </location>
</feature>
<reference evidence="2 3" key="1">
    <citation type="journal article" date="2010" name="Cell">
        <title>The genome of Naegleria gruberi illuminates early eukaryotic versatility.</title>
        <authorList>
            <person name="Fritz-Laylin L.K."/>
            <person name="Prochnik S.E."/>
            <person name="Ginger M.L."/>
            <person name="Dacks J.B."/>
            <person name="Carpenter M.L."/>
            <person name="Field M.C."/>
            <person name="Kuo A."/>
            <person name="Paredez A."/>
            <person name="Chapman J."/>
            <person name="Pham J."/>
            <person name="Shu S."/>
            <person name="Neupane R."/>
            <person name="Cipriano M."/>
            <person name="Mancuso J."/>
            <person name="Tu H."/>
            <person name="Salamov A."/>
            <person name="Lindquist E."/>
            <person name="Shapiro H."/>
            <person name="Lucas S."/>
            <person name="Grigoriev I.V."/>
            <person name="Cande W.Z."/>
            <person name="Fulton C."/>
            <person name="Rokhsar D.S."/>
            <person name="Dawson S.C."/>
        </authorList>
    </citation>
    <scope>NUCLEOTIDE SEQUENCE [LARGE SCALE GENOMIC DNA]</scope>
    <source>
        <strain evidence="2 3">NEG-M</strain>
    </source>
</reference>
<accession>D2VDY5</accession>
<name>D2VDY5_NAEGR</name>
<dbReference type="SUPFAM" id="SSF54236">
    <property type="entry name" value="Ubiquitin-like"/>
    <property type="match status" value="1"/>
</dbReference>
<keyword evidence="3" id="KW-1185">Reference proteome</keyword>
<dbReference type="InterPro" id="IPR000626">
    <property type="entry name" value="Ubiquitin-like_dom"/>
</dbReference>
<dbReference type="VEuPathDB" id="AmoebaDB:NAEGRDRAFT_5781"/>
<evidence type="ECO:0000259" key="1">
    <source>
        <dbReference type="PROSITE" id="PS50053"/>
    </source>
</evidence>
<dbReference type="CDD" id="cd17039">
    <property type="entry name" value="Ubl_ubiquitin_like"/>
    <property type="match status" value="1"/>
</dbReference>
<dbReference type="KEGG" id="ngr:NAEGRDRAFT_5781"/>
<organism evidence="3">
    <name type="scientific">Naegleria gruberi</name>
    <name type="common">Amoeba</name>
    <dbReference type="NCBI Taxonomy" id="5762"/>
    <lineage>
        <taxon>Eukaryota</taxon>
        <taxon>Discoba</taxon>
        <taxon>Heterolobosea</taxon>
        <taxon>Tetramitia</taxon>
        <taxon>Eutetramitia</taxon>
        <taxon>Vahlkampfiidae</taxon>
        <taxon>Naegleria</taxon>
    </lineage>
</organism>
<dbReference type="PRINTS" id="PR00348">
    <property type="entry name" value="UBIQUITIN"/>
</dbReference>
<dbReference type="InterPro" id="IPR029071">
    <property type="entry name" value="Ubiquitin-like_domsf"/>
</dbReference>
<dbReference type="Proteomes" id="UP000006671">
    <property type="component" value="Unassembled WGS sequence"/>
</dbReference>
<dbReference type="GeneID" id="8850319"/>
<dbReference type="STRING" id="5762.D2VDY5"/>
<dbReference type="Pfam" id="PF00240">
    <property type="entry name" value="ubiquitin"/>
    <property type="match status" value="1"/>
</dbReference>
<feature type="domain" description="Ubiquitin-like" evidence="1">
    <location>
        <begin position="1"/>
        <end position="60"/>
    </location>
</feature>
<gene>
    <name evidence="2" type="ORF">NAEGRDRAFT_5781</name>
</gene>
<dbReference type="EMBL" id="GG738865">
    <property type="protein sequence ID" value="EFC45080.1"/>
    <property type="molecule type" value="Genomic_DNA"/>
</dbReference>
<feature type="non-terminal residue" evidence="2">
    <location>
        <position position="1"/>
    </location>
</feature>
<dbReference type="InterPro" id="IPR019956">
    <property type="entry name" value="Ubiquitin_dom"/>
</dbReference>
<sequence length="60" mass="6544">GGSFSLRFSPVTLIDQVKRKVSQYQGTSYSSIKLVFSGKVLDEGRTLADYNIENGSSVNV</sequence>
<dbReference type="AlphaFoldDB" id="D2VDY5"/>
<dbReference type="OrthoDB" id="1885901at2759"/>
<proteinExistence type="predicted"/>
<dbReference type="PROSITE" id="PS50053">
    <property type="entry name" value="UBIQUITIN_2"/>
    <property type="match status" value="1"/>
</dbReference>
<dbReference type="Gene3D" id="3.10.20.90">
    <property type="entry name" value="Phosphatidylinositol 3-kinase Catalytic Subunit, Chain A, domain 1"/>
    <property type="match status" value="1"/>
</dbReference>
<evidence type="ECO:0000313" key="3">
    <source>
        <dbReference type="Proteomes" id="UP000006671"/>
    </source>
</evidence>
<dbReference type="InParanoid" id="D2VDY5"/>
<protein>
    <submittedName>
        <fullName evidence="2">Predicted protein</fullName>
    </submittedName>
</protein>